<organism evidence="3">
    <name type="scientific">Chrysotila carterae</name>
    <name type="common">Marine alga</name>
    <name type="synonym">Syracosphaera carterae</name>
    <dbReference type="NCBI Taxonomy" id="13221"/>
    <lineage>
        <taxon>Eukaryota</taxon>
        <taxon>Haptista</taxon>
        <taxon>Haptophyta</taxon>
        <taxon>Prymnesiophyceae</taxon>
        <taxon>Isochrysidales</taxon>
        <taxon>Isochrysidaceae</taxon>
        <taxon>Chrysotila</taxon>
    </lineage>
</organism>
<proteinExistence type="predicted"/>
<feature type="domain" description="C2H2-type" evidence="2">
    <location>
        <begin position="152"/>
        <end position="174"/>
    </location>
</feature>
<feature type="region of interest" description="Disordered" evidence="1">
    <location>
        <begin position="1"/>
        <end position="136"/>
    </location>
</feature>
<name>A0A7S4BH84_CHRCT</name>
<evidence type="ECO:0000259" key="2">
    <source>
        <dbReference type="PROSITE" id="PS00028"/>
    </source>
</evidence>
<sequence length="180" mass="18802">MAAMAMRSQAPKRRAQQPPKAPPPADAEAATTTTATLSNFEHTAPITSRAQLSTPPLDTQSSAAPNAKPSENASQSADPLASHNTAENPSPTSPRGMPCNEDLSLTTEQPTSTLPCPAVASTPNGKDSAKAKKEKRLKSKALRAAANDPLACKVCGLRCETRSQLFKHIKKTGHAAPLST</sequence>
<feature type="compositionally biased region" description="Low complexity" evidence="1">
    <location>
        <begin position="26"/>
        <end position="36"/>
    </location>
</feature>
<dbReference type="PROSITE" id="PS00028">
    <property type="entry name" value="ZINC_FINGER_C2H2_1"/>
    <property type="match status" value="1"/>
</dbReference>
<evidence type="ECO:0000256" key="1">
    <source>
        <dbReference type="SAM" id="MobiDB-lite"/>
    </source>
</evidence>
<dbReference type="AlphaFoldDB" id="A0A7S4BH84"/>
<dbReference type="EMBL" id="HBIZ01029049">
    <property type="protein sequence ID" value="CAE0765854.1"/>
    <property type="molecule type" value="Transcribed_RNA"/>
</dbReference>
<dbReference type="InterPro" id="IPR013087">
    <property type="entry name" value="Znf_C2H2_type"/>
</dbReference>
<feature type="compositionally biased region" description="Polar residues" evidence="1">
    <location>
        <begin position="103"/>
        <end position="114"/>
    </location>
</feature>
<evidence type="ECO:0000313" key="3">
    <source>
        <dbReference type="EMBL" id="CAE0765854.1"/>
    </source>
</evidence>
<reference evidence="3" key="1">
    <citation type="submission" date="2021-01" db="EMBL/GenBank/DDBJ databases">
        <authorList>
            <person name="Corre E."/>
            <person name="Pelletier E."/>
            <person name="Niang G."/>
            <person name="Scheremetjew M."/>
            <person name="Finn R."/>
            <person name="Kale V."/>
            <person name="Holt S."/>
            <person name="Cochrane G."/>
            <person name="Meng A."/>
            <person name="Brown T."/>
            <person name="Cohen L."/>
        </authorList>
    </citation>
    <scope>NUCLEOTIDE SEQUENCE</scope>
    <source>
        <strain evidence="3">CCMP645</strain>
    </source>
</reference>
<accession>A0A7S4BH84</accession>
<gene>
    <name evidence="3" type="ORF">PCAR00345_LOCUS18466</name>
</gene>
<feature type="compositionally biased region" description="Polar residues" evidence="1">
    <location>
        <begin position="37"/>
        <end position="90"/>
    </location>
</feature>
<protein>
    <recommendedName>
        <fullName evidence="2">C2H2-type domain-containing protein</fullName>
    </recommendedName>
</protein>